<keyword evidence="2" id="KW-0812">Transmembrane</keyword>
<evidence type="ECO:0000313" key="6">
    <source>
        <dbReference type="Proteomes" id="UP000054166"/>
    </source>
</evidence>
<keyword evidence="3" id="KW-0732">Signal</keyword>
<dbReference type="PANTHER" id="PTHR31145">
    <property type="entry name" value="INTEGRAL MEMBRANE PROTEIN (AFU_ORTHOLOGUE AFUA_7G01610)"/>
    <property type="match status" value="1"/>
</dbReference>
<feature type="transmembrane region" description="Helical" evidence="2">
    <location>
        <begin position="601"/>
        <end position="620"/>
    </location>
</feature>
<feature type="compositionally biased region" description="Basic residues" evidence="1">
    <location>
        <begin position="946"/>
        <end position="959"/>
    </location>
</feature>
<evidence type="ECO:0000256" key="1">
    <source>
        <dbReference type="SAM" id="MobiDB-lite"/>
    </source>
</evidence>
<feature type="compositionally biased region" description="Basic and acidic residues" evidence="1">
    <location>
        <begin position="772"/>
        <end position="782"/>
    </location>
</feature>
<feature type="transmembrane region" description="Helical" evidence="2">
    <location>
        <begin position="660"/>
        <end position="682"/>
    </location>
</feature>
<feature type="compositionally biased region" description="Polar residues" evidence="1">
    <location>
        <begin position="917"/>
        <end position="926"/>
    </location>
</feature>
<keyword evidence="2" id="KW-1133">Transmembrane helix</keyword>
<feature type="signal peptide" evidence="3">
    <location>
        <begin position="1"/>
        <end position="30"/>
    </location>
</feature>
<dbReference type="AlphaFoldDB" id="A0A0C3EV19"/>
<evidence type="ECO:0000313" key="5">
    <source>
        <dbReference type="EMBL" id="KIM76380.1"/>
    </source>
</evidence>
<feature type="transmembrane region" description="Helical" evidence="2">
    <location>
        <begin position="193"/>
        <end position="215"/>
    </location>
</feature>
<evidence type="ECO:0000256" key="3">
    <source>
        <dbReference type="SAM" id="SignalP"/>
    </source>
</evidence>
<dbReference type="InParanoid" id="A0A0C3EV19"/>
<dbReference type="InterPro" id="IPR010308">
    <property type="entry name" value="TRP_C"/>
</dbReference>
<dbReference type="GO" id="GO:0055085">
    <property type="term" value="P:transmembrane transport"/>
    <property type="evidence" value="ECO:0007669"/>
    <property type="project" value="TreeGrafter"/>
</dbReference>
<feature type="compositionally biased region" description="Polar residues" evidence="1">
    <location>
        <begin position="811"/>
        <end position="825"/>
    </location>
</feature>
<feature type="domain" description="TRP C-terminal" evidence="4">
    <location>
        <begin position="239"/>
        <end position="689"/>
    </location>
</feature>
<dbReference type="GO" id="GO:0016020">
    <property type="term" value="C:membrane"/>
    <property type="evidence" value="ECO:0007669"/>
    <property type="project" value="TreeGrafter"/>
</dbReference>
<protein>
    <recommendedName>
        <fullName evidence="4">TRP C-terminal domain-containing protein</fullName>
    </recommendedName>
</protein>
<evidence type="ECO:0000256" key="2">
    <source>
        <dbReference type="SAM" id="Phobius"/>
    </source>
</evidence>
<feature type="compositionally biased region" description="Polar residues" evidence="1">
    <location>
        <begin position="757"/>
        <end position="768"/>
    </location>
</feature>
<sequence length="1043" mass="112544">MASFAGLVRYLPRVLVVVVLSLLLSDTALGQPAILNYDDCFSSTGNTSEKLNVLMVYAQILRDNKALNLTVIGQSNMPIVGRSNDSTKLATLFTSMQTLTFDAWVNSTYLCSPLRPPSPLPSINVSQDMYCPIAAGPFAFSTSIPWSDNHEYTTQSTQIHAVDPYGHDMLCVDVDITPLGPRRLGSPYGRASIIFWSTVALAIAYWLVVGITRIVSAWGRGYSSRPGPGFWPRVEGAGFILASAISGERLATSPALLRFCSPSMRDIIFHSQWCAALAMVAVQWPDFVYPLLVQTAWSTLSYNITLTQGSSAEFEHWDPLSTPLYNPPSDFADQLSDPTSALFIDPTISNSLFTLPNGTTVGIASFASAVGLRPQDLFGVCLGLFLAIVAGTIVLSFIVWLIDWVILLVRGGSGNGTFQGPKLGGMRTPPLISPSKDGLDGIPSPDENRSLSGHILFRATSRLPTARRGWWRSKPDFGSFHGTTLFGNLVRILVLFHFPVTIFSCYQFMLGPEHASLSSVVLAALAFIFISVCLPVFLVYRLTTTSTNKLYDETRTLLALGPLYNHYRHGSQLFACLLFATNIAFGITIGCGQKSGTAQAIIILIVEVVSALVTSIWLPWGQGASMGLISFLFCVARIVIAVLLVILTPTISIGDGAGGWVAYGILFVLGLVYLAFVLMLVAKLIEAVVRIFGGIGFDTSKHVVDSGLIGACGMLGCCGGRKKRRHTRRRYRATEVPRDAVSEVSSYLPPATGFGQRGSTPSHHSQPASVLRPEHALRPYREDSDDESGYIMGAWQPFPRPGYNAVDDPLSPTQTQAHPNASAASGFSRVGGGRATFDTPYAIATGSTLTFPSAHTGSAPQNGGVLPLDDDDFQPPTASVANIARQPQQAHSDLLAGAMLPHMRTISQTAMVEDYNPASQPSATTIDKTRRASSAGLDVDADMSQPKKKHWYNVRRNRRHSDGGTVTRDEDEEPVAVTAAPGKSFVVIRDKKPQGPQSTSASPQQTTHAEASGTEDTVGDVIPKERRGSFMVLRDNKNGRGLS</sequence>
<dbReference type="OrthoDB" id="5312224at2759"/>
<feature type="region of interest" description="Disordered" evidence="1">
    <location>
        <begin position="853"/>
        <end position="877"/>
    </location>
</feature>
<dbReference type="Pfam" id="PF06011">
    <property type="entry name" value="TRP"/>
    <property type="match status" value="1"/>
</dbReference>
<organism evidence="5 6">
    <name type="scientific">Piloderma croceum (strain F 1598)</name>
    <dbReference type="NCBI Taxonomy" id="765440"/>
    <lineage>
        <taxon>Eukaryota</taxon>
        <taxon>Fungi</taxon>
        <taxon>Dikarya</taxon>
        <taxon>Basidiomycota</taxon>
        <taxon>Agaricomycotina</taxon>
        <taxon>Agaricomycetes</taxon>
        <taxon>Agaricomycetidae</taxon>
        <taxon>Atheliales</taxon>
        <taxon>Atheliaceae</taxon>
        <taxon>Piloderma</taxon>
    </lineage>
</organism>
<name>A0A0C3EV19_PILCF</name>
<accession>A0A0C3EV19</accession>
<gene>
    <name evidence="5" type="ORF">PILCRDRAFT_826375</name>
</gene>
<feature type="region of interest" description="Disordered" evidence="1">
    <location>
        <begin position="751"/>
        <end position="831"/>
    </location>
</feature>
<feature type="transmembrane region" description="Helical" evidence="2">
    <location>
        <begin position="570"/>
        <end position="589"/>
    </location>
</feature>
<keyword evidence="6" id="KW-1185">Reference proteome</keyword>
<feature type="chain" id="PRO_5002164240" description="TRP C-terminal domain-containing protein" evidence="3">
    <location>
        <begin position="31"/>
        <end position="1043"/>
    </location>
</feature>
<dbReference type="HOGENOM" id="CLU_007074_0_0_1"/>
<reference evidence="6" key="2">
    <citation type="submission" date="2015-01" db="EMBL/GenBank/DDBJ databases">
        <title>Evolutionary Origins and Diversification of the Mycorrhizal Mutualists.</title>
        <authorList>
            <consortium name="DOE Joint Genome Institute"/>
            <consortium name="Mycorrhizal Genomics Consortium"/>
            <person name="Kohler A."/>
            <person name="Kuo A."/>
            <person name="Nagy L.G."/>
            <person name="Floudas D."/>
            <person name="Copeland A."/>
            <person name="Barry K.W."/>
            <person name="Cichocki N."/>
            <person name="Veneault-Fourrey C."/>
            <person name="LaButti K."/>
            <person name="Lindquist E.A."/>
            <person name="Lipzen A."/>
            <person name="Lundell T."/>
            <person name="Morin E."/>
            <person name="Murat C."/>
            <person name="Riley R."/>
            <person name="Ohm R."/>
            <person name="Sun H."/>
            <person name="Tunlid A."/>
            <person name="Henrissat B."/>
            <person name="Grigoriev I.V."/>
            <person name="Hibbett D.S."/>
            <person name="Martin F."/>
        </authorList>
    </citation>
    <scope>NUCLEOTIDE SEQUENCE [LARGE SCALE GENOMIC DNA]</scope>
    <source>
        <strain evidence="6">F 1598</strain>
    </source>
</reference>
<dbReference type="STRING" id="765440.A0A0C3EV19"/>
<evidence type="ECO:0000259" key="4">
    <source>
        <dbReference type="Pfam" id="PF06011"/>
    </source>
</evidence>
<reference evidence="5 6" key="1">
    <citation type="submission" date="2014-04" db="EMBL/GenBank/DDBJ databases">
        <authorList>
            <consortium name="DOE Joint Genome Institute"/>
            <person name="Kuo A."/>
            <person name="Tarkka M."/>
            <person name="Buscot F."/>
            <person name="Kohler A."/>
            <person name="Nagy L.G."/>
            <person name="Floudas D."/>
            <person name="Copeland A."/>
            <person name="Barry K.W."/>
            <person name="Cichocki N."/>
            <person name="Veneault-Fourrey C."/>
            <person name="LaButti K."/>
            <person name="Lindquist E.A."/>
            <person name="Lipzen A."/>
            <person name="Lundell T."/>
            <person name="Morin E."/>
            <person name="Murat C."/>
            <person name="Sun H."/>
            <person name="Tunlid A."/>
            <person name="Henrissat B."/>
            <person name="Grigoriev I.V."/>
            <person name="Hibbett D.S."/>
            <person name="Martin F."/>
            <person name="Nordberg H.P."/>
            <person name="Cantor M.N."/>
            <person name="Hua S.X."/>
        </authorList>
    </citation>
    <scope>NUCLEOTIDE SEQUENCE [LARGE SCALE GENOMIC DNA]</scope>
    <source>
        <strain evidence="5 6">F 1598</strain>
    </source>
</reference>
<feature type="compositionally biased region" description="Basic and acidic residues" evidence="1">
    <location>
        <begin position="1022"/>
        <end position="1043"/>
    </location>
</feature>
<dbReference type="Proteomes" id="UP000054166">
    <property type="component" value="Unassembled WGS sequence"/>
</dbReference>
<feature type="transmembrane region" description="Helical" evidence="2">
    <location>
        <begin position="377"/>
        <end position="402"/>
    </location>
</feature>
<dbReference type="InterPro" id="IPR040241">
    <property type="entry name" value="TRP_Flc/Pkd2-like"/>
</dbReference>
<feature type="region of interest" description="Disordered" evidence="1">
    <location>
        <begin position="917"/>
        <end position="1043"/>
    </location>
</feature>
<feature type="transmembrane region" description="Helical" evidence="2">
    <location>
        <begin position="520"/>
        <end position="540"/>
    </location>
</feature>
<dbReference type="EMBL" id="KN833035">
    <property type="protein sequence ID" value="KIM76380.1"/>
    <property type="molecule type" value="Genomic_DNA"/>
</dbReference>
<dbReference type="PANTHER" id="PTHR31145:SF6">
    <property type="entry name" value="INTEGRAL MEMBRANE PROTEIN (AFU_ORTHOLOGUE AFUA_7G01610)"/>
    <property type="match status" value="1"/>
</dbReference>
<proteinExistence type="predicted"/>
<feature type="transmembrane region" description="Helical" evidence="2">
    <location>
        <begin position="626"/>
        <end position="648"/>
    </location>
</feature>
<feature type="transmembrane region" description="Helical" evidence="2">
    <location>
        <begin position="489"/>
        <end position="508"/>
    </location>
</feature>
<keyword evidence="2" id="KW-0472">Membrane</keyword>
<feature type="compositionally biased region" description="Polar residues" evidence="1">
    <location>
        <begin position="995"/>
        <end position="1009"/>
    </location>
</feature>